<sequence length="597" mass="65778">MLIMTDESKSVVSASGNAQVVTVQSDSSTAIPFGIKLNGSNYTIWSQMMELHATGQEKIGYLTGDTPQPAKFDPDFSKWQKEDAIVKGWLVKTMEPDLLGSFIGLPTVAVVWKGVIQMYYDGADESQLYELQCKATSIKQGDRPVSVFFAELQTIWQELDKRRPISMACPIDIKAHQDEIMKDRIYDFLAGLDDVFDKVLSDFLLLKPFPGLEDSFAYVHREAQCQNIILSSGSAGGLPSVAMCTFCNGTRHTADTCFEKNGYPDWYLERRRQLMGERTTRRPGVAAVVATGIMPSAGSSHKSTMSHYNSSDQSISSIYQPSVEDSNSDVGNLGKALISSNDRDTGWIIDSGTTDHMTYDKSLFPYASFPRKNRVITANGDTVHVTGAGSIALTRSLSLHHTLLIHTLSNNLLSVNQVTKQLDYIVLMFPMFCLLQDIQTREIVGRGPGSSPISFGSAEDVSDALESDSHPSATPQYVTADSVCDSLSCDSIVPAHAPVDIPEVMDSSNFDFTLGGELEDDVVDAEEVELGGNSNPPVSTNADVIDVQDDTIVEVRQNTENRLKERFHHKRLNLKKSLEKDIDLLIGITSTRLKRMR</sequence>
<name>A0A834L9I9_RHOSS</name>
<gene>
    <name evidence="3" type="ORF">RHSIM_Rhsim12G0116200</name>
</gene>
<evidence type="ECO:0000313" key="3">
    <source>
        <dbReference type="EMBL" id="KAF7124116.1"/>
    </source>
</evidence>
<accession>A0A834L9I9</accession>
<feature type="domain" description="Retrovirus-related Pol polyprotein from transposon TNT 1-94-like beta-barrel" evidence="2">
    <location>
        <begin position="347"/>
        <end position="420"/>
    </location>
</feature>
<dbReference type="Pfam" id="PF22936">
    <property type="entry name" value="Pol_BBD"/>
    <property type="match status" value="1"/>
</dbReference>
<dbReference type="AlphaFoldDB" id="A0A834L9I9"/>
<comment type="caution">
    <text evidence="3">The sequence shown here is derived from an EMBL/GenBank/DDBJ whole genome shotgun (WGS) entry which is preliminary data.</text>
</comment>
<protein>
    <recommendedName>
        <fullName evidence="2">Retrovirus-related Pol polyprotein from transposon TNT 1-94-like beta-barrel domain-containing protein</fullName>
    </recommendedName>
</protein>
<dbReference type="PANTHER" id="PTHR37610">
    <property type="entry name" value="CCHC-TYPE DOMAIN-CONTAINING PROTEIN"/>
    <property type="match status" value="1"/>
</dbReference>
<proteinExistence type="predicted"/>
<feature type="region of interest" description="Disordered" evidence="1">
    <location>
        <begin position="455"/>
        <end position="474"/>
    </location>
</feature>
<dbReference type="PANTHER" id="PTHR37610:SF38">
    <property type="entry name" value="RETROTRANSPOSON COPIA-LIKE N-TERMINAL DOMAIN-CONTAINING PROTEIN"/>
    <property type="match status" value="1"/>
</dbReference>
<organism evidence="3 4">
    <name type="scientific">Rhododendron simsii</name>
    <name type="common">Sims's rhododendron</name>
    <dbReference type="NCBI Taxonomy" id="118357"/>
    <lineage>
        <taxon>Eukaryota</taxon>
        <taxon>Viridiplantae</taxon>
        <taxon>Streptophyta</taxon>
        <taxon>Embryophyta</taxon>
        <taxon>Tracheophyta</taxon>
        <taxon>Spermatophyta</taxon>
        <taxon>Magnoliopsida</taxon>
        <taxon>eudicotyledons</taxon>
        <taxon>Gunneridae</taxon>
        <taxon>Pentapetalae</taxon>
        <taxon>asterids</taxon>
        <taxon>Ericales</taxon>
        <taxon>Ericaceae</taxon>
        <taxon>Ericoideae</taxon>
        <taxon>Rhodoreae</taxon>
        <taxon>Rhododendron</taxon>
    </lineage>
</organism>
<evidence type="ECO:0000256" key="1">
    <source>
        <dbReference type="SAM" id="MobiDB-lite"/>
    </source>
</evidence>
<dbReference type="OrthoDB" id="1731252at2759"/>
<dbReference type="Proteomes" id="UP000626092">
    <property type="component" value="Unassembled WGS sequence"/>
</dbReference>
<evidence type="ECO:0000259" key="2">
    <source>
        <dbReference type="Pfam" id="PF22936"/>
    </source>
</evidence>
<reference evidence="3" key="1">
    <citation type="submission" date="2019-11" db="EMBL/GenBank/DDBJ databases">
        <authorList>
            <person name="Liu Y."/>
            <person name="Hou J."/>
            <person name="Li T.-Q."/>
            <person name="Guan C.-H."/>
            <person name="Wu X."/>
            <person name="Wu H.-Z."/>
            <person name="Ling F."/>
            <person name="Zhang R."/>
            <person name="Shi X.-G."/>
            <person name="Ren J.-P."/>
            <person name="Chen E.-F."/>
            <person name="Sun J.-M."/>
        </authorList>
    </citation>
    <scope>NUCLEOTIDE SEQUENCE</scope>
    <source>
        <strain evidence="3">Adult_tree_wgs_1</strain>
        <tissue evidence="3">Leaves</tissue>
    </source>
</reference>
<dbReference type="EMBL" id="WJXA01000012">
    <property type="protein sequence ID" value="KAF7124116.1"/>
    <property type="molecule type" value="Genomic_DNA"/>
</dbReference>
<dbReference type="InterPro" id="IPR054722">
    <property type="entry name" value="PolX-like_BBD"/>
</dbReference>
<evidence type="ECO:0000313" key="4">
    <source>
        <dbReference type="Proteomes" id="UP000626092"/>
    </source>
</evidence>
<keyword evidence="4" id="KW-1185">Reference proteome</keyword>